<dbReference type="AlphaFoldDB" id="A0A9D4RPI7"/>
<organism evidence="1 2">
    <name type="scientific">Dreissena polymorpha</name>
    <name type="common">Zebra mussel</name>
    <name type="synonym">Mytilus polymorpha</name>
    <dbReference type="NCBI Taxonomy" id="45954"/>
    <lineage>
        <taxon>Eukaryota</taxon>
        <taxon>Metazoa</taxon>
        <taxon>Spiralia</taxon>
        <taxon>Lophotrochozoa</taxon>
        <taxon>Mollusca</taxon>
        <taxon>Bivalvia</taxon>
        <taxon>Autobranchia</taxon>
        <taxon>Heteroconchia</taxon>
        <taxon>Euheterodonta</taxon>
        <taxon>Imparidentia</taxon>
        <taxon>Neoheterodontei</taxon>
        <taxon>Myida</taxon>
        <taxon>Dreissenoidea</taxon>
        <taxon>Dreissenidae</taxon>
        <taxon>Dreissena</taxon>
    </lineage>
</organism>
<sequence>MDLGHNEYRYQRTEIEEKRQTVVSPPEPLMWYSNMRTEREILLFEYINKLFAMQRRDFYGR</sequence>
<keyword evidence="2" id="KW-1185">Reference proteome</keyword>
<evidence type="ECO:0000313" key="1">
    <source>
        <dbReference type="EMBL" id="KAH3874543.1"/>
    </source>
</evidence>
<name>A0A9D4RPI7_DREPO</name>
<gene>
    <name evidence="1" type="ORF">DPMN_037788</name>
</gene>
<evidence type="ECO:0000313" key="2">
    <source>
        <dbReference type="Proteomes" id="UP000828390"/>
    </source>
</evidence>
<protein>
    <submittedName>
        <fullName evidence="1">Uncharacterized protein</fullName>
    </submittedName>
</protein>
<reference evidence="1" key="2">
    <citation type="submission" date="2020-11" db="EMBL/GenBank/DDBJ databases">
        <authorList>
            <person name="McCartney M.A."/>
            <person name="Auch B."/>
            <person name="Kono T."/>
            <person name="Mallez S."/>
            <person name="Becker A."/>
            <person name="Gohl D.M."/>
            <person name="Silverstein K.A.T."/>
            <person name="Koren S."/>
            <person name="Bechman K.B."/>
            <person name="Herman A."/>
            <person name="Abrahante J.E."/>
            <person name="Garbe J."/>
        </authorList>
    </citation>
    <scope>NUCLEOTIDE SEQUENCE</scope>
    <source>
        <strain evidence="1">Duluth1</strain>
        <tissue evidence="1">Whole animal</tissue>
    </source>
</reference>
<comment type="caution">
    <text evidence="1">The sequence shown here is derived from an EMBL/GenBank/DDBJ whole genome shotgun (WGS) entry which is preliminary data.</text>
</comment>
<dbReference type="EMBL" id="JAIWYP010000002">
    <property type="protein sequence ID" value="KAH3874543.1"/>
    <property type="molecule type" value="Genomic_DNA"/>
</dbReference>
<proteinExistence type="predicted"/>
<accession>A0A9D4RPI7</accession>
<reference evidence="1" key="1">
    <citation type="journal article" date="2019" name="bioRxiv">
        <title>The Genome of the Zebra Mussel, Dreissena polymorpha: A Resource for Invasive Species Research.</title>
        <authorList>
            <person name="McCartney M.A."/>
            <person name="Auch B."/>
            <person name="Kono T."/>
            <person name="Mallez S."/>
            <person name="Zhang Y."/>
            <person name="Obille A."/>
            <person name="Becker A."/>
            <person name="Abrahante J.E."/>
            <person name="Garbe J."/>
            <person name="Badalamenti J.P."/>
            <person name="Herman A."/>
            <person name="Mangelson H."/>
            <person name="Liachko I."/>
            <person name="Sullivan S."/>
            <person name="Sone E.D."/>
            <person name="Koren S."/>
            <person name="Silverstein K.A.T."/>
            <person name="Beckman K.B."/>
            <person name="Gohl D.M."/>
        </authorList>
    </citation>
    <scope>NUCLEOTIDE SEQUENCE</scope>
    <source>
        <strain evidence="1">Duluth1</strain>
        <tissue evidence="1">Whole animal</tissue>
    </source>
</reference>
<dbReference type="Proteomes" id="UP000828390">
    <property type="component" value="Unassembled WGS sequence"/>
</dbReference>